<organism evidence="2 3">
    <name type="scientific">Marinibaculum pumilum</name>
    <dbReference type="NCBI Taxonomy" id="1766165"/>
    <lineage>
        <taxon>Bacteria</taxon>
        <taxon>Pseudomonadati</taxon>
        <taxon>Pseudomonadota</taxon>
        <taxon>Alphaproteobacteria</taxon>
        <taxon>Rhodospirillales</taxon>
        <taxon>Rhodospirillaceae</taxon>
        <taxon>Marinibaculum</taxon>
    </lineage>
</organism>
<accession>A0ABV7L7X8</accession>
<dbReference type="RefSeq" id="WP_379906222.1">
    <property type="nucleotide sequence ID" value="NZ_JBHRTR010000048.1"/>
</dbReference>
<dbReference type="SUPFAM" id="SSF46785">
    <property type="entry name" value="Winged helix' DNA-binding domain"/>
    <property type="match status" value="1"/>
</dbReference>
<dbReference type="CDD" id="cd00090">
    <property type="entry name" value="HTH_ARSR"/>
    <property type="match status" value="1"/>
</dbReference>
<reference evidence="3" key="1">
    <citation type="journal article" date="2019" name="Int. J. Syst. Evol. Microbiol.">
        <title>The Global Catalogue of Microorganisms (GCM) 10K type strain sequencing project: providing services to taxonomists for standard genome sequencing and annotation.</title>
        <authorList>
            <consortium name="The Broad Institute Genomics Platform"/>
            <consortium name="The Broad Institute Genome Sequencing Center for Infectious Disease"/>
            <person name="Wu L."/>
            <person name="Ma J."/>
        </authorList>
    </citation>
    <scope>NUCLEOTIDE SEQUENCE [LARGE SCALE GENOMIC DNA]</scope>
    <source>
        <strain evidence="3">KCTC 42964</strain>
    </source>
</reference>
<dbReference type="InterPro" id="IPR036388">
    <property type="entry name" value="WH-like_DNA-bd_sf"/>
</dbReference>
<dbReference type="InterPro" id="IPR036390">
    <property type="entry name" value="WH_DNA-bd_sf"/>
</dbReference>
<protein>
    <submittedName>
        <fullName evidence="2">Helix-turn-helix transcriptional regulator</fullName>
    </submittedName>
</protein>
<evidence type="ECO:0000259" key="1">
    <source>
        <dbReference type="Pfam" id="PF08279"/>
    </source>
</evidence>
<sequence length="208" mass="22106">MSAGDRILFLLKTRGPATAADLAARLSVSPQAVREQLAALAREGLVGHADIAAGRGRPKRHWHLAEAAVGRFPDTHAELTVELITAIREELGEAALDRLVKRRTQRTTAGYRAALAACPGLQDKVAALAALRSAEGYMAEAQPDPDGPGMLLIENHCPICAAATACQGFCRAELESFRSALGPGVRVERLEHIPAGARRCAYRITEAG</sequence>
<gene>
    <name evidence="2" type="ORF">ACFOGJ_26250</name>
</gene>
<dbReference type="Pfam" id="PF08279">
    <property type="entry name" value="HTH_11"/>
    <property type="match status" value="1"/>
</dbReference>
<evidence type="ECO:0000313" key="3">
    <source>
        <dbReference type="Proteomes" id="UP001595528"/>
    </source>
</evidence>
<dbReference type="InterPro" id="IPR011991">
    <property type="entry name" value="ArsR-like_HTH"/>
</dbReference>
<name>A0ABV7L7X8_9PROT</name>
<dbReference type="Proteomes" id="UP001595528">
    <property type="component" value="Unassembled WGS sequence"/>
</dbReference>
<feature type="domain" description="Helix-turn-helix type 11" evidence="1">
    <location>
        <begin position="7"/>
        <end position="56"/>
    </location>
</feature>
<proteinExistence type="predicted"/>
<evidence type="ECO:0000313" key="2">
    <source>
        <dbReference type="EMBL" id="MFC3230776.1"/>
    </source>
</evidence>
<dbReference type="Gene3D" id="1.10.10.10">
    <property type="entry name" value="Winged helix-like DNA-binding domain superfamily/Winged helix DNA-binding domain"/>
    <property type="match status" value="1"/>
</dbReference>
<comment type="caution">
    <text evidence="2">The sequence shown here is derived from an EMBL/GenBank/DDBJ whole genome shotgun (WGS) entry which is preliminary data.</text>
</comment>
<dbReference type="InterPro" id="IPR013196">
    <property type="entry name" value="HTH_11"/>
</dbReference>
<keyword evidence="3" id="KW-1185">Reference proteome</keyword>
<dbReference type="EMBL" id="JBHRTR010000048">
    <property type="protein sequence ID" value="MFC3230776.1"/>
    <property type="molecule type" value="Genomic_DNA"/>
</dbReference>